<proteinExistence type="predicted"/>
<dbReference type="PROSITE" id="PS50004">
    <property type="entry name" value="C2"/>
    <property type="match status" value="1"/>
</dbReference>
<dbReference type="Pfam" id="PF00388">
    <property type="entry name" value="PI-PLC-X"/>
    <property type="match status" value="1"/>
</dbReference>
<keyword evidence="3 7" id="KW-0442">Lipid degradation</keyword>
<accession>A0A4P9ZCW3</accession>
<dbReference type="PROSITE" id="PS50008">
    <property type="entry name" value="PIPLC_Y_DOMAIN"/>
    <property type="match status" value="1"/>
</dbReference>
<dbReference type="Pfam" id="PF00168">
    <property type="entry name" value="C2"/>
    <property type="match status" value="1"/>
</dbReference>
<evidence type="ECO:0000256" key="1">
    <source>
        <dbReference type="ARBA" id="ARBA00001195"/>
    </source>
</evidence>
<dbReference type="SMART" id="SM00149">
    <property type="entry name" value="PLCYc"/>
    <property type="match status" value="1"/>
</dbReference>
<evidence type="ECO:0000313" key="10">
    <source>
        <dbReference type="EMBL" id="RKP30735.1"/>
    </source>
</evidence>
<name>A0A4P9ZCW3_9ASCO</name>
<dbReference type="InterPro" id="IPR000008">
    <property type="entry name" value="C2_dom"/>
</dbReference>
<dbReference type="EMBL" id="ML004453">
    <property type="protein sequence ID" value="RKP30735.1"/>
    <property type="molecule type" value="Genomic_DNA"/>
</dbReference>
<evidence type="ECO:0000256" key="5">
    <source>
        <dbReference type="ARBA" id="ARBA00023224"/>
    </source>
</evidence>
<dbReference type="InterPro" id="IPR001192">
    <property type="entry name" value="PI-PLC_fam"/>
</dbReference>
<keyword evidence="4 7" id="KW-0443">Lipid metabolism</keyword>
<sequence length="743" mass="86033">MTKVSHKTRKRIEFITDISIFSFSYRQVSKVKKHDFSIDEIRHVSERELARHFREELGLSQECERRWVSMTYFDHNKQMLKCLHLVTDTSHDLKRLLSTIKVFRDMKETFSKSYLIDLPDLSKVKYSISVDGLETIEKEKKLLLLFEDVLKYCKKLDINLIPAQLRVFFDAVKAPDQMGLDFEAFKRFVTLLRYRHDLAGIYKNVGCRNLMDSDLFRNFICNIQKEAWLTEELEKVFRKYCTDQADSWNIDDFNQFLNSRYLSYIKEPFRAEGYYTHPLNEYFILSSHNTYLQGRQFAGESSVTGYIRALQRGCRCLEIDIWNNTADDTLEPIVNHGRTFSKGIKFSDVLLTIKKFAFDRSNLPVILSLEIHCSIPAQKIAVDVLKRTFGSSLVLSPLTKGNVLPSPVELLNKVLIKVKRTDSELNSVDDTGSFTTCTTGTSFSESTESFVPRSSLSEKALKLRKRKTKLICKELSNLGIYCQGLKFRNFSLPESKTYNHCFSMSEKAINSMLKDPMNAEYVDKHNRRFFMRVYPSKFRLSSSNFIPLNYWAHGVQIVATNWQTYDLGQQLNEAFFDSVAGNGFILKPLDLRRPTLKSTMRKLVEKTSKKQIFTINVISAQQLHRPLNLDALNPYVSFEILGAESVLWNEQSSLSNTKVFAGNGFNPIWNEEFSGSFLHSCELVFVRLTIYTSASPTEPDLPKEIGSVIFNIFYIKQGYRYLRLRDCCGELLLHSTLFVQIDV</sequence>
<dbReference type="OrthoDB" id="269822at2759"/>
<dbReference type="InterPro" id="IPR035892">
    <property type="entry name" value="C2_domain_sf"/>
</dbReference>
<keyword evidence="2 7" id="KW-0378">Hydrolase</keyword>
<dbReference type="InterPro" id="IPR017946">
    <property type="entry name" value="PLC-like_Pdiesterase_TIM-brl"/>
</dbReference>
<dbReference type="InterPro" id="IPR011992">
    <property type="entry name" value="EF-hand-dom_pair"/>
</dbReference>
<dbReference type="Proteomes" id="UP000268321">
    <property type="component" value="Unassembled WGS sequence"/>
</dbReference>
<evidence type="ECO:0000313" key="11">
    <source>
        <dbReference type="Proteomes" id="UP000268321"/>
    </source>
</evidence>
<comment type="catalytic activity">
    <reaction evidence="1 7">
        <text>a 1,2-diacyl-sn-glycero-3-phospho-(1D-myo-inositol-4,5-bisphosphate) + H2O = 1D-myo-inositol 1,4,5-trisphosphate + a 1,2-diacyl-sn-glycerol + H(+)</text>
        <dbReference type="Rhea" id="RHEA:33179"/>
        <dbReference type="ChEBI" id="CHEBI:15377"/>
        <dbReference type="ChEBI" id="CHEBI:15378"/>
        <dbReference type="ChEBI" id="CHEBI:17815"/>
        <dbReference type="ChEBI" id="CHEBI:58456"/>
        <dbReference type="ChEBI" id="CHEBI:203600"/>
        <dbReference type="EC" id="3.1.4.11"/>
    </reaction>
</comment>
<dbReference type="GO" id="GO:0004435">
    <property type="term" value="F:phosphatidylinositol-4,5-bisphosphate phospholipase C activity"/>
    <property type="evidence" value="ECO:0007669"/>
    <property type="project" value="UniProtKB-EC"/>
</dbReference>
<dbReference type="FunFam" id="3.20.20.190:FF:000039">
    <property type="entry name" value="Phosphoinositide phospholipase C"/>
    <property type="match status" value="1"/>
</dbReference>
<protein>
    <recommendedName>
        <fullName evidence="7">Phosphoinositide phospholipase C</fullName>
        <ecNumber evidence="7">3.1.4.11</ecNumber>
    </recommendedName>
</protein>
<dbReference type="InterPro" id="IPR000909">
    <property type="entry name" value="PLipase_C_PInositol-sp_X_dom"/>
</dbReference>
<comment type="function">
    <text evidence="6">The production of the second messenger molecules diacylglycerol (DAG) and inositol 1,4,5-trisphosphate (IP3) is mediated by activated phosphatidylinositol-specific phospholipase C enzymes.</text>
</comment>
<reference evidence="11" key="1">
    <citation type="journal article" date="2018" name="Nat. Microbiol.">
        <title>Leveraging single-cell genomics to expand the fungal tree of life.</title>
        <authorList>
            <person name="Ahrendt S.R."/>
            <person name="Quandt C.A."/>
            <person name="Ciobanu D."/>
            <person name="Clum A."/>
            <person name="Salamov A."/>
            <person name="Andreopoulos B."/>
            <person name="Cheng J.F."/>
            <person name="Woyke T."/>
            <person name="Pelin A."/>
            <person name="Henrissat B."/>
            <person name="Reynolds N.K."/>
            <person name="Benny G.L."/>
            <person name="Smith M.E."/>
            <person name="James T.Y."/>
            <person name="Grigoriev I.V."/>
        </authorList>
    </citation>
    <scope>NUCLEOTIDE SEQUENCE [LARGE SCALE GENOMIC DNA]</scope>
    <source>
        <strain evidence="11">Baker2002</strain>
    </source>
</reference>
<dbReference type="GO" id="GO:0016042">
    <property type="term" value="P:lipid catabolic process"/>
    <property type="evidence" value="ECO:0007669"/>
    <property type="project" value="UniProtKB-KW"/>
</dbReference>
<dbReference type="PANTHER" id="PTHR10336:SF36">
    <property type="entry name" value="1-PHOSPHATIDYLINOSITOL 4,5-BISPHOSPHATE PHOSPHODIESTERASE BETA-4"/>
    <property type="match status" value="1"/>
</dbReference>
<evidence type="ECO:0000256" key="6">
    <source>
        <dbReference type="ARBA" id="ARBA00059664"/>
    </source>
</evidence>
<feature type="domain" description="PI-PLC Y-box" evidence="9">
    <location>
        <begin position="475"/>
        <end position="592"/>
    </location>
</feature>
<dbReference type="AlphaFoldDB" id="A0A4P9ZCW3"/>
<dbReference type="EC" id="3.1.4.11" evidence="7"/>
<dbReference type="GO" id="GO:0048015">
    <property type="term" value="P:phosphatidylinositol-mediated signaling"/>
    <property type="evidence" value="ECO:0007669"/>
    <property type="project" value="TreeGrafter"/>
</dbReference>
<evidence type="ECO:0000256" key="3">
    <source>
        <dbReference type="ARBA" id="ARBA00022963"/>
    </source>
</evidence>
<dbReference type="PROSITE" id="PS50007">
    <property type="entry name" value="PIPLC_X_DOMAIN"/>
    <property type="match status" value="1"/>
</dbReference>
<dbReference type="SMART" id="SM00239">
    <property type="entry name" value="C2"/>
    <property type="match status" value="1"/>
</dbReference>
<dbReference type="Gene3D" id="3.20.20.190">
    <property type="entry name" value="Phosphatidylinositol (PI) phosphodiesterase"/>
    <property type="match status" value="1"/>
</dbReference>
<dbReference type="Pfam" id="PF00387">
    <property type="entry name" value="PI-PLC-Y"/>
    <property type="match status" value="1"/>
</dbReference>
<dbReference type="CDD" id="cd00275">
    <property type="entry name" value="C2_PLC_like"/>
    <property type="match status" value="1"/>
</dbReference>
<dbReference type="SUPFAM" id="SSF51695">
    <property type="entry name" value="PLC-like phosphodiesterases"/>
    <property type="match status" value="1"/>
</dbReference>
<keyword evidence="5" id="KW-0807">Transducer</keyword>
<feature type="domain" description="C2" evidence="8">
    <location>
        <begin position="592"/>
        <end position="726"/>
    </location>
</feature>
<dbReference type="Gene3D" id="2.60.40.150">
    <property type="entry name" value="C2 domain"/>
    <property type="match status" value="1"/>
</dbReference>
<dbReference type="InterPro" id="IPR001711">
    <property type="entry name" value="PLipase_C_Pinositol-sp_Y"/>
</dbReference>
<evidence type="ECO:0000259" key="9">
    <source>
        <dbReference type="PROSITE" id="PS50008"/>
    </source>
</evidence>
<evidence type="ECO:0000259" key="8">
    <source>
        <dbReference type="PROSITE" id="PS50004"/>
    </source>
</evidence>
<evidence type="ECO:0000256" key="4">
    <source>
        <dbReference type="ARBA" id="ARBA00023098"/>
    </source>
</evidence>
<evidence type="ECO:0000256" key="7">
    <source>
        <dbReference type="RuleBase" id="RU361133"/>
    </source>
</evidence>
<evidence type="ECO:0000256" key="2">
    <source>
        <dbReference type="ARBA" id="ARBA00022801"/>
    </source>
</evidence>
<dbReference type="SUPFAM" id="SSF49562">
    <property type="entry name" value="C2 domain (Calcium/lipid-binding domain, CaLB)"/>
    <property type="match status" value="1"/>
</dbReference>
<dbReference type="GO" id="GO:0051209">
    <property type="term" value="P:release of sequestered calcium ion into cytosol"/>
    <property type="evidence" value="ECO:0007669"/>
    <property type="project" value="TreeGrafter"/>
</dbReference>
<dbReference type="PANTHER" id="PTHR10336">
    <property type="entry name" value="PHOSPHOINOSITIDE-SPECIFIC PHOSPHOLIPASE C FAMILY PROTEIN"/>
    <property type="match status" value="1"/>
</dbReference>
<keyword evidence="11" id="KW-1185">Reference proteome</keyword>
<dbReference type="CDD" id="cd08598">
    <property type="entry name" value="PI-PLC1c_yeast"/>
    <property type="match status" value="1"/>
</dbReference>
<organism evidence="10 11">
    <name type="scientific">Metschnikowia bicuspidata</name>
    <dbReference type="NCBI Taxonomy" id="27322"/>
    <lineage>
        <taxon>Eukaryota</taxon>
        <taxon>Fungi</taxon>
        <taxon>Dikarya</taxon>
        <taxon>Ascomycota</taxon>
        <taxon>Saccharomycotina</taxon>
        <taxon>Pichiomycetes</taxon>
        <taxon>Metschnikowiaceae</taxon>
        <taxon>Metschnikowia</taxon>
    </lineage>
</organism>
<dbReference type="PRINTS" id="PR00390">
    <property type="entry name" value="PHPHLIPASEC"/>
</dbReference>
<dbReference type="SUPFAM" id="SSF47473">
    <property type="entry name" value="EF-hand"/>
    <property type="match status" value="1"/>
</dbReference>
<dbReference type="SMART" id="SM00148">
    <property type="entry name" value="PLCXc"/>
    <property type="match status" value="1"/>
</dbReference>
<gene>
    <name evidence="10" type="ORF">METBISCDRAFT_30716</name>
</gene>